<reference evidence="2 3" key="1">
    <citation type="submission" date="2020-08" db="EMBL/GenBank/DDBJ databases">
        <title>Genomic Encyclopedia of Type Strains, Phase IV (KMG-V): Genome sequencing to study the core and pangenomes of soil and plant-associated prokaryotes.</title>
        <authorList>
            <person name="Whitman W."/>
        </authorList>
    </citation>
    <scope>NUCLEOTIDE SEQUENCE [LARGE SCALE GENOMIC DNA]</scope>
    <source>
        <strain evidence="2 3">B3ACCR2</strain>
    </source>
</reference>
<feature type="transmembrane region" description="Helical" evidence="1">
    <location>
        <begin position="90"/>
        <end position="109"/>
    </location>
</feature>
<dbReference type="Proteomes" id="UP000590811">
    <property type="component" value="Unassembled WGS sequence"/>
</dbReference>
<evidence type="ECO:0000256" key="1">
    <source>
        <dbReference type="SAM" id="Phobius"/>
    </source>
</evidence>
<keyword evidence="1" id="KW-0472">Membrane</keyword>
<accession>A0A839PZ80</accession>
<keyword evidence="1" id="KW-1133">Transmembrane helix</keyword>
<comment type="caution">
    <text evidence="2">The sequence shown here is derived from an EMBL/GenBank/DDBJ whole genome shotgun (WGS) entry which is preliminary data.</text>
</comment>
<evidence type="ECO:0000313" key="2">
    <source>
        <dbReference type="EMBL" id="MBB2986102.1"/>
    </source>
</evidence>
<dbReference type="RefSeq" id="WP_184509140.1">
    <property type="nucleotide sequence ID" value="NZ_JACHVT010000003.1"/>
</dbReference>
<protein>
    <submittedName>
        <fullName evidence="2">Uncharacterized protein</fullName>
    </submittedName>
</protein>
<proteinExistence type="predicted"/>
<evidence type="ECO:0000313" key="3">
    <source>
        <dbReference type="Proteomes" id="UP000590811"/>
    </source>
</evidence>
<gene>
    <name evidence="2" type="ORF">FHW14_001256</name>
</gene>
<sequence length="112" mass="12013">MLAVTTVTAVLTFREPELRSDSRGGRLLIAGSWFVPAIAVALFAEPEDRLGVAAVFSAASIGTGGRPALLMDQVVHLWPAGKEHLVRRRVTGLVAVLLTALVAAFMLFWDQT</sequence>
<name>A0A839PZ80_9MICO</name>
<organism evidence="2 3">
    <name type="scientific">Terracoccus luteus</name>
    <dbReference type="NCBI Taxonomy" id="53356"/>
    <lineage>
        <taxon>Bacteria</taxon>
        <taxon>Bacillati</taxon>
        <taxon>Actinomycetota</taxon>
        <taxon>Actinomycetes</taxon>
        <taxon>Micrococcales</taxon>
        <taxon>Intrasporangiaceae</taxon>
        <taxon>Terracoccus</taxon>
    </lineage>
</organism>
<keyword evidence="1" id="KW-0812">Transmembrane</keyword>
<dbReference type="AlphaFoldDB" id="A0A839PZ80"/>
<dbReference type="EMBL" id="JACHVT010000003">
    <property type="protein sequence ID" value="MBB2986102.1"/>
    <property type="molecule type" value="Genomic_DNA"/>
</dbReference>